<dbReference type="InterPro" id="IPR024599">
    <property type="entry name" value="RB_N"/>
</dbReference>
<evidence type="ECO:0000313" key="16">
    <source>
        <dbReference type="Proteomes" id="UP000261420"/>
    </source>
</evidence>
<feature type="domain" description="Cyclin-like" evidence="11">
    <location>
        <begin position="756"/>
        <end position="914"/>
    </location>
</feature>
<dbReference type="SMART" id="SM01367">
    <property type="entry name" value="DUF3452"/>
    <property type="match status" value="1"/>
</dbReference>
<comment type="subcellular location">
    <subcellularLocation>
        <location evidence="1">Nucleus</location>
    </subcellularLocation>
</comment>
<sequence length="1041" mass="115183">RGSSGVRSPDVRAVPAPNRRLEAAAAAGNDGAGVAAAAVPAEKETRAGFEDLCRALNMDEEASTEAWKTYENISRNFTLEGSELHWLACALYVACRSSVPTVGKGTVEGNYVSLTRILRCSEMSLIEFFNKMKKWQDMADLPQDFRQSTEKLERNFTVSAVIFKKYVPIFKAIFKAPSEEPPRVHRSRKQRRHPCTVTEVFNFCWVLFVHAKGLPEDFSSKDYRPSSGPYCFIEQLCELHEGLVLEAKGVKEHFWKPFIKKLFHKRILRGKEDSLTGFLDPMNFGDSFLSLSRVYEEHVLATGSLDERIFTGEGASEDIGTPGPCLCEGVENQDSATYRLHTNLTVRQQPASALKVSTPLTGRKYVQENSLASPVSSAMKSVGRLHTLLSGTKQGPSPKLTETLRCGSGSGHVTALNWRCDNKMFQPASLQSNCSSYFHLAEALYYRILESIIEREKMILGDADLSCILEQDIFHRSLLACCLEIVTFSYRPPGDFPNVITIFQLPAYHFYKVIEVLVRSEQGLFREVVKHLNQVEEQVLESLAWTRDSPLWESLRGAKDLVPACQEVMPPQYLEQNDDSSTGSPLRIDISGVSPSPTTLLDRYSSSPTGTARRRLFVDPVDGETGVTSTSSTSTTSTTPTSVTKTRQASLVTAIPAGQTVVTMATATVTANNGQTVTIPVQGIANESGGITFIPVQVSVTGQGGATLQPLSAQTLTGTLTVQSAVTKPAAKPASSPLRKGSLSLFFRKVYHLASVRLRDLCAKLDISSELRRKIWTCFEYSLVHCTDLMMDRHLDQLLMCAVYVMAKVTKEDKSFQNIMKCYRTQPQASSNVYRSVLISGRRRRHSGTNDTNKQNSSPDTSGDNSPVPIRSSSTLPAPQPGSAPSTPNKNPSSSSSAEEERGDLIHFYNNVYIKQMRLFALRYSPSSPSSPSLCPYPTLRIGSPRRMLLSSKHSIYISPHKTGSAPSPTTPRDKIYYYICSSPPNRLQEINSMIRTGETPTRKRSMPLEDETSPKRVCPDNHSALLRRLQDVANDRSSSH</sequence>
<dbReference type="Gene3D" id="1.10.472.140">
    <property type="match status" value="1"/>
</dbReference>
<dbReference type="Proteomes" id="UP000261420">
    <property type="component" value="Unplaced"/>
</dbReference>
<protein>
    <submittedName>
        <fullName evidence="15">RB transcriptional corepressor like 2</fullName>
    </submittedName>
</protein>
<feature type="region of interest" description="Disordered" evidence="10">
    <location>
        <begin position="619"/>
        <end position="642"/>
    </location>
</feature>
<organism evidence="15 16">
    <name type="scientific">Seriola dumerili</name>
    <name type="common">Greater amberjack</name>
    <name type="synonym">Caranx dumerili</name>
    <dbReference type="NCBI Taxonomy" id="41447"/>
    <lineage>
        <taxon>Eukaryota</taxon>
        <taxon>Metazoa</taxon>
        <taxon>Chordata</taxon>
        <taxon>Craniata</taxon>
        <taxon>Vertebrata</taxon>
        <taxon>Euteleostomi</taxon>
        <taxon>Actinopterygii</taxon>
        <taxon>Neopterygii</taxon>
        <taxon>Teleostei</taxon>
        <taxon>Neoteleostei</taxon>
        <taxon>Acanthomorphata</taxon>
        <taxon>Carangaria</taxon>
        <taxon>Carangiformes</taxon>
        <taxon>Carangidae</taxon>
        <taxon>Seriola</taxon>
    </lineage>
</organism>
<dbReference type="SMART" id="SM01369">
    <property type="entry name" value="Rb_C"/>
    <property type="match status" value="1"/>
</dbReference>
<feature type="compositionally biased region" description="Low complexity" evidence="10">
    <location>
        <begin position="625"/>
        <end position="642"/>
    </location>
</feature>
<evidence type="ECO:0000256" key="4">
    <source>
        <dbReference type="ARBA" id="ARBA00022553"/>
    </source>
</evidence>
<dbReference type="FunFam" id="1.10.472.10:FF:000048">
    <property type="entry name" value="Retinoblastoma-like 2, isoform CRA_a"/>
    <property type="match status" value="1"/>
</dbReference>
<dbReference type="GO" id="GO:0000785">
    <property type="term" value="C:chromatin"/>
    <property type="evidence" value="ECO:0007669"/>
    <property type="project" value="TreeGrafter"/>
</dbReference>
<reference evidence="15" key="2">
    <citation type="submission" date="2025-09" db="UniProtKB">
        <authorList>
            <consortium name="Ensembl"/>
        </authorList>
    </citation>
    <scope>IDENTIFICATION</scope>
</reference>
<dbReference type="AlphaFoldDB" id="A0A3B4T4D8"/>
<dbReference type="Gene3D" id="1.10.472.10">
    <property type="entry name" value="Cyclin-like"/>
    <property type="match status" value="3"/>
</dbReference>
<feature type="compositionally biased region" description="Polar residues" evidence="10">
    <location>
        <begin position="849"/>
        <end position="877"/>
    </location>
</feature>
<evidence type="ECO:0000259" key="12">
    <source>
        <dbReference type="SMART" id="SM01367"/>
    </source>
</evidence>
<evidence type="ECO:0000256" key="10">
    <source>
        <dbReference type="SAM" id="MobiDB-lite"/>
    </source>
</evidence>
<evidence type="ECO:0000256" key="2">
    <source>
        <dbReference type="ARBA" id="ARBA00009475"/>
    </source>
</evidence>
<keyword evidence="5" id="KW-0156">Chromatin regulator</keyword>
<evidence type="ECO:0000256" key="5">
    <source>
        <dbReference type="ARBA" id="ARBA00022853"/>
    </source>
</evidence>
<dbReference type="SUPFAM" id="SSF47954">
    <property type="entry name" value="Cyclin-like"/>
    <property type="match status" value="2"/>
</dbReference>
<feature type="domain" description="Retinoblastoma-associated protein C-terminal" evidence="14">
    <location>
        <begin position="921"/>
        <end position="1041"/>
    </location>
</feature>
<evidence type="ECO:0000256" key="1">
    <source>
        <dbReference type="ARBA" id="ARBA00004123"/>
    </source>
</evidence>
<dbReference type="Pfam" id="PF01857">
    <property type="entry name" value="RB_B"/>
    <property type="match status" value="1"/>
</dbReference>
<feature type="domain" description="Retinoblastoma-associated protein A-box" evidence="13">
    <location>
        <begin position="373"/>
        <end position="555"/>
    </location>
</feature>
<keyword evidence="7" id="KW-0804">Transcription</keyword>
<evidence type="ECO:0000256" key="7">
    <source>
        <dbReference type="ARBA" id="ARBA00023163"/>
    </source>
</evidence>
<dbReference type="Pfam" id="PF01858">
    <property type="entry name" value="RB_A"/>
    <property type="match status" value="1"/>
</dbReference>
<dbReference type="GO" id="GO:0006357">
    <property type="term" value="P:regulation of transcription by RNA polymerase II"/>
    <property type="evidence" value="ECO:0007669"/>
    <property type="project" value="InterPro"/>
</dbReference>
<dbReference type="GO" id="GO:2000134">
    <property type="term" value="P:negative regulation of G1/S transition of mitotic cell cycle"/>
    <property type="evidence" value="ECO:0007669"/>
    <property type="project" value="TreeGrafter"/>
</dbReference>
<dbReference type="InterPro" id="IPR015030">
    <property type="entry name" value="RB_C"/>
</dbReference>
<keyword evidence="3" id="KW-0678">Repressor</keyword>
<keyword evidence="6" id="KW-0805">Transcription regulation</keyword>
<comment type="similarity">
    <text evidence="2">Belongs to the retinoblastoma protein (RB) family.</text>
</comment>
<dbReference type="InterPro" id="IPR013763">
    <property type="entry name" value="Cyclin-like_dom"/>
</dbReference>
<feature type="region of interest" description="Disordered" evidence="10">
    <location>
        <begin position="999"/>
        <end position="1023"/>
    </location>
</feature>
<dbReference type="GeneTree" id="ENSGT00950000183202"/>
<evidence type="ECO:0000259" key="13">
    <source>
        <dbReference type="SMART" id="SM01368"/>
    </source>
</evidence>
<dbReference type="SMART" id="SM00385">
    <property type="entry name" value="CYCLIN"/>
    <property type="match status" value="1"/>
</dbReference>
<dbReference type="GO" id="GO:0000977">
    <property type="term" value="F:RNA polymerase II transcription regulatory region sequence-specific DNA binding"/>
    <property type="evidence" value="ECO:0007669"/>
    <property type="project" value="TreeGrafter"/>
</dbReference>
<evidence type="ECO:0000259" key="11">
    <source>
        <dbReference type="SMART" id="SM00385"/>
    </source>
</evidence>
<evidence type="ECO:0000313" key="15">
    <source>
        <dbReference type="Ensembl" id="ENSSDUP00000001018.1"/>
    </source>
</evidence>
<keyword evidence="16" id="KW-1185">Reference proteome</keyword>
<dbReference type="InterPro" id="IPR002719">
    <property type="entry name" value="RB_B"/>
</dbReference>
<dbReference type="SMART" id="SM01368">
    <property type="entry name" value="RB_A"/>
    <property type="match status" value="1"/>
</dbReference>
<proteinExistence type="inferred from homology"/>
<dbReference type="PANTHER" id="PTHR13742">
    <property type="entry name" value="RETINOBLASTOMA-ASSOCIATED PROTEIN RB -RELATED"/>
    <property type="match status" value="1"/>
</dbReference>
<dbReference type="GO" id="GO:0005634">
    <property type="term" value="C:nucleus"/>
    <property type="evidence" value="ECO:0007669"/>
    <property type="project" value="UniProtKB-SubCell"/>
</dbReference>
<feature type="compositionally biased region" description="Low complexity" evidence="10">
    <location>
        <begin position="883"/>
        <end position="897"/>
    </location>
</feature>
<evidence type="ECO:0000256" key="9">
    <source>
        <dbReference type="ARBA" id="ARBA00023306"/>
    </source>
</evidence>
<feature type="domain" description="Retinoblastoma-associated protein N-terminal" evidence="12">
    <location>
        <begin position="97"/>
        <end position="245"/>
    </location>
</feature>
<dbReference type="Pfam" id="PF11934">
    <property type="entry name" value="DUF3452"/>
    <property type="match status" value="1"/>
</dbReference>
<dbReference type="GO" id="GO:0030154">
    <property type="term" value="P:cell differentiation"/>
    <property type="evidence" value="ECO:0007669"/>
    <property type="project" value="TreeGrafter"/>
</dbReference>
<feature type="region of interest" description="Disordered" evidence="10">
    <location>
        <begin position="840"/>
        <end position="901"/>
    </location>
</feature>
<dbReference type="InterPro" id="IPR028309">
    <property type="entry name" value="RB_fam"/>
</dbReference>
<evidence type="ECO:0000256" key="8">
    <source>
        <dbReference type="ARBA" id="ARBA00023242"/>
    </source>
</evidence>
<accession>A0A3B4T4D8</accession>
<dbReference type="Ensembl" id="ENSSDUT00000001065.1">
    <property type="protein sequence ID" value="ENSSDUP00000001018.1"/>
    <property type="gene ID" value="ENSSDUG00000000771.1"/>
</dbReference>
<dbReference type="GO" id="GO:0005667">
    <property type="term" value="C:transcription regulator complex"/>
    <property type="evidence" value="ECO:0007669"/>
    <property type="project" value="TreeGrafter"/>
</dbReference>
<dbReference type="InterPro" id="IPR002720">
    <property type="entry name" value="RB_A"/>
</dbReference>
<keyword evidence="8" id="KW-0539">Nucleus</keyword>
<evidence type="ECO:0000256" key="6">
    <source>
        <dbReference type="ARBA" id="ARBA00023015"/>
    </source>
</evidence>
<evidence type="ECO:0000256" key="3">
    <source>
        <dbReference type="ARBA" id="ARBA00022491"/>
    </source>
</evidence>
<dbReference type="InterPro" id="IPR036915">
    <property type="entry name" value="Cyclin-like_sf"/>
</dbReference>
<name>A0A3B4T4D8_SERDU</name>
<keyword evidence="9" id="KW-0131">Cell cycle</keyword>
<dbReference type="PANTHER" id="PTHR13742:SF8">
    <property type="entry name" value="RETINOBLASTOMA-LIKE PROTEIN 2"/>
    <property type="match status" value="1"/>
</dbReference>
<evidence type="ECO:0000259" key="14">
    <source>
        <dbReference type="SMART" id="SM01369"/>
    </source>
</evidence>
<reference evidence="15" key="1">
    <citation type="submission" date="2025-08" db="UniProtKB">
        <authorList>
            <consortium name="Ensembl"/>
        </authorList>
    </citation>
    <scope>IDENTIFICATION</scope>
</reference>
<dbReference type="CDD" id="cd00043">
    <property type="entry name" value="CYCLIN_SF"/>
    <property type="match status" value="1"/>
</dbReference>
<keyword evidence="4" id="KW-0597">Phosphoprotein</keyword>
<dbReference type="CDD" id="cd20606">
    <property type="entry name" value="CYCLIN_RBL2"/>
    <property type="match status" value="1"/>
</dbReference>
<dbReference type="GO" id="GO:0006325">
    <property type="term" value="P:chromatin organization"/>
    <property type="evidence" value="ECO:0007669"/>
    <property type="project" value="UniProtKB-KW"/>
</dbReference>